<evidence type="ECO:0000313" key="1">
    <source>
        <dbReference type="EMBL" id="KAK6746500.1"/>
    </source>
</evidence>
<keyword evidence="2" id="KW-1185">Reference proteome</keyword>
<evidence type="ECO:0008006" key="3">
    <source>
        <dbReference type="Google" id="ProtNLM"/>
    </source>
</evidence>
<proteinExistence type="predicted"/>
<dbReference type="EMBL" id="JAVFWL010000004">
    <property type="protein sequence ID" value="KAK6746500.1"/>
    <property type="molecule type" value="Genomic_DNA"/>
</dbReference>
<organism evidence="1 2">
    <name type="scientific">Necator americanus</name>
    <name type="common">Human hookworm</name>
    <dbReference type="NCBI Taxonomy" id="51031"/>
    <lineage>
        <taxon>Eukaryota</taxon>
        <taxon>Metazoa</taxon>
        <taxon>Ecdysozoa</taxon>
        <taxon>Nematoda</taxon>
        <taxon>Chromadorea</taxon>
        <taxon>Rhabditida</taxon>
        <taxon>Rhabditina</taxon>
        <taxon>Rhabditomorpha</taxon>
        <taxon>Strongyloidea</taxon>
        <taxon>Ancylostomatidae</taxon>
        <taxon>Bunostominae</taxon>
        <taxon>Necator</taxon>
    </lineage>
</organism>
<sequence>MNIGLRNKNKVDDTDSSTKCIRDAARKNLSVSLGGRTFAYAETISTYNSVCVARTTGEFSQEKRLTRRCHRHLKGENKWSSRTKEFEKAWEEKDPRKAYTLLMQYRSKTKGCSPVLNSASGVVDGESTLHN</sequence>
<reference evidence="1 2" key="1">
    <citation type="submission" date="2023-08" db="EMBL/GenBank/DDBJ databases">
        <title>A Necator americanus chromosomal reference genome.</title>
        <authorList>
            <person name="Ilik V."/>
            <person name="Petrzelkova K.J."/>
            <person name="Pardy F."/>
            <person name="Fuh T."/>
            <person name="Niatou-Singa F.S."/>
            <person name="Gouil Q."/>
            <person name="Baker L."/>
            <person name="Ritchie M.E."/>
            <person name="Jex A.R."/>
            <person name="Gazzola D."/>
            <person name="Li H."/>
            <person name="Toshio Fujiwara R."/>
            <person name="Zhan B."/>
            <person name="Aroian R.V."/>
            <person name="Pafco B."/>
            <person name="Schwarz E.M."/>
        </authorList>
    </citation>
    <scope>NUCLEOTIDE SEQUENCE [LARGE SCALE GENOMIC DNA]</scope>
    <source>
        <strain evidence="1 2">Aroian</strain>
        <tissue evidence="1">Whole animal</tissue>
    </source>
</reference>
<protein>
    <recommendedName>
        <fullName evidence="3">SCP domain-containing protein</fullName>
    </recommendedName>
</protein>
<comment type="caution">
    <text evidence="1">The sequence shown here is derived from an EMBL/GenBank/DDBJ whole genome shotgun (WGS) entry which is preliminary data.</text>
</comment>
<dbReference type="Proteomes" id="UP001303046">
    <property type="component" value="Unassembled WGS sequence"/>
</dbReference>
<accession>A0ABR1D8G9</accession>
<evidence type="ECO:0000313" key="2">
    <source>
        <dbReference type="Proteomes" id="UP001303046"/>
    </source>
</evidence>
<gene>
    <name evidence="1" type="primary">Necator_chrIV.g13312</name>
    <name evidence="1" type="ORF">RB195_000021</name>
</gene>
<name>A0ABR1D8G9_NECAM</name>